<accession>A0A4R2NPL0</accession>
<dbReference type="RefSeq" id="WP_132747268.1">
    <property type="nucleotide sequence ID" value="NZ_SLXK01000029.1"/>
</dbReference>
<dbReference type="InterPro" id="IPR042213">
    <property type="entry name" value="NBD_C_sf"/>
</dbReference>
<reference evidence="9 10" key="1">
    <citation type="submission" date="2019-03" db="EMBL/GenBank/DDBJ databases">
        <title>Genomic Encyclopedia of Type Strains, Phase IV (KMG-IV): sequencing the most valuable type-strain genomes for metagenomic binning, comparative biology and taxonomic classification.</title>
        <authorList>
            <person name="Goeker M."/>
        </authorList>
    </citation>
    <scope>NUCLEOTIDE SEQUENCE [LARGE SCALE GENOMIC DNA]</scope>
    <source>
        <strain evidence="9 10">DSM 19377</strain>
    </source>
</reference>
<name>A0A4R2NPL0_9BACL</name>
<dbReference type="EMBL" id="SLXK01000029">
    <property type="protein sequence ID" value="TCP23759.1"/>
    <property type="molecule type" value="Genomic_DNA"/>
</dbReference>
<evidence type="ECO:0000256" key="3">
    <source>
        <dbReference type="ARBA" id="ARBA00022741"/>
    </source>
</evidence>
<feature type="domain" description="Four-carbon acid sugar kinase N-terminal" evidence="7">
    <location>
        <begin position="4"/>
        <end position="226"/>
    </location>
</feature>
<evidence type="ECO:0000259" key="7">
    <source>
        <dbReference type="Pfam" id="PF07005"/>
    </source>
</evidence>
<evidence type="ECO:0000256" key="1">
    <source>
        <dbReference type="ARBA" id="ARBA00005715"/>
    </source>
</evidence>
<comment type="caution">
    <text evidence="9">The sequence shown here is derived from an EMBL/GenBank/DDBJ whole genome shotgun (WGS) entry which is preliminary data.</text>
</comment>
<evidence type="ECO:0000313" key="10">
    <source>
        <dbReference type="Proteomes" id="UP000295416"/>
    </source>
</evidence>
<keyword evidence="4" id="KW-0418">Kinase</keyword>
<dbReference type="OrthoDB" id="9778478at2"/>
<keyword evidence="2" id="KW-0808">Transferase</keyword>
<comment type="similarity">
    <text evidence="1">Belongs to the four-carbon acid sugar kinase family.</text>
</comment>
<gene>
    <name evidence="9" type="ORF">EV207_12937</name>
</gene>
<evidence type="ECO:0000256" key="4">
    <source>
        <dbReference type="ARBA" id="ARBA00022777"/>
    </source>
</evidence>
<dbReference type="InterPro" id="IPR010737">
    <property type="entry name" value="4-carb_acid_sugar_kinase_N"/>
</dbReference>
<keyword evidence="10" id="KW-1185">Reference proteome</keyword>
<evidence type="ECO:0000256" key="6">
    <source>
        <dbReference type="ARBA" id="ARBA00023277"/>
    </source>
</evidence>
<evidence type="ECO:0000313" key="9">
    <source>
        <dbReference type="EMBL" id="TCP23759.1"/>
    </source>
</evidence>
<dbReference type="AlphaFoldDB" id="A0A4R2NPL0"/>
<dbReference type="Proteomes" id="UP000295416">
    <property type="component" value="Unassembled WGS sequence"/>
</dbReference>
<dbReference type="InterPro" id="IPR031475">
    <property type="entry name" value="NBD_C"/>
</dbReference>
<dbReference type="Pfam" id="PF17042">
    <property type="entry name" value="NBD_C"/>
    <property type="match status" value="1"/>
</dbReference>
<dbReference type="GO" id="GO:0016301">
    <property type="term" value="F:kinase activity"/>
    <property type="evidence" value="ECO:0007669"/>
    <property type="project" value="UniProtKB-KW"/>
</dbReference>
<dbReference type="InterPro" id="IPR037051">
    <property type="entry name" value="4-carb_acid_sugar_kinase_N_sf"/>
</dbReference>
<dbReference type="Pfam" id="PF07005">
    <property type="entry name" value="SBD_N"/>
    <property type="match status" value="1"/>
</dbReference>
<organism evidence="9 10">
    <name type="scientific">Scopulibacillus darangshiensis</name>
    <dbReference type="NCBI Taxonomy" id="442528"/>
    <lineage>
        <taxon>Bacteria</taxon>
        <taxon>Bacillati</taxon>
        <taxon>Bacillota</taxon>
        <taxon>Bacilli</taxon>
        <taxon>Bacillales</taxon>
        <taxon>Sporolactobacillaceae</taxon>
        <taxon>Scopulibacillus</taxon>
    </lineage>
</organism>
<protein>
    <submittedName>
        <fullName evidence="9">Uncharacterized protein YgbK (DUF1537 family)</fullName>
    </submittedName>
</protein>
<evidence type="ECO:0000259" key="8">
    <source>
        <dbReference type="Pfam" id="PF17042"/>
    </source>
</evidence>
<evidence type="ECO:0000256" key="5">
    <source>
        <dbReference type="ARBA" id="ARBA00022840"/>
    </source>
</evidence>
<evidence type="ECO:0000256" key="2">
    <source>
        <dbReference type="ARBA" id="ARBA00022679"/>
    </source>
</evidence>
<keyword evidence="3" id="KW-0547">Nucleotide-binding</keyword>
<dbReference type="Gene3D" id="3.40.980.20">
    <property type="entry name" value="Four-carbon acid sugar kinase, nucleotide binding domain"/>
    <property type="match status" value="1"/>
</dbReference>
<keyword evidence="5" id="KW-0067">ATP-binding</keyword>
<dbReference type="Gene3D" id="3.40.50.10840">
    <property type="entry name" value="Putative sugar-binding, N-terminal domain"/>
    <property type="match status" value="1"/>
</dbReference>
<proteinExistence type="inferred from homology"/>
<feature type="domain" description="Four-carbon acid sugar kinase nucleotide binding" evidence="8">
    <location>
        <begin position="249"/>
        <end position="412"/>
    </location>
</feature>
<sequence length="444" mass="50110">MKISIIADDLTGASDSGVQLSGYGLKTSVVFNQDAKALHDKDVVIFDTDSRSLTGQQAYEKVKRVSEFIKKETCDVIYKKIDSTMRGNIGQEINAIYDVFQPDFVIIAPGYPENGRQVIHGFHYLNQRKLHETEVANDPKTPVKTSYLPQLIQEQSRREVAHISVEDLLRGCEHIAKQLKEMKKKGIRYIVFDSVNDEHLNRIMAFIRQTKYAVVWAGSAGFSKYLPINYGWKKQNANQVFPKNSDQILFVSGSMSGIGRKQLNQVLLHPKAVGIEMTSKHVVQEQRLKNEELQFLKERAQLLLKQGYHIALYSSQDVKETQEIGGYYGHTPKEASDLVSQALGELAADIINENHLKKVFLTGGDTAGQVFKQLQATEFHLIDEVEPGIPLGRLYSGRELDVVTKAGNFGSEFAILKAMMKLQGDDDDETYDRHNNGRRCRSRT</sequence>
<keyword evidence="6" id="KW-0119">Carbohydrate metabolism</keyword>
<dbReference type="SUPFAM" id="SSF142764">
    <property type="entry name" value="YgbK-like"/>
    <property type="match status" value="1"/>
</dbReference>
<dbReference type="GO" id="GO:0005524">
    <property type="term" value="F:ATP binding"/>
    <property type="evidence" value="ECO:0007669"/>
    <property type="project" value="UniProtKB-KW"/>
</dbReference>